<dbReference type="EMBL" id="JRLW01000013">
    <property type="protein sequence ID" value="KGO89031.1"/>
    <property type="molecule type" value="Genomic_DNA"/>
</dbReference>
<evidence type="ECO:0000313" key="2">
    <source>
        <dbReference type="Proteomes" id="UP000030121"/>
    </source>
</evidence>
<protein>
    <recommendedName>
        <fullName evidence="3">HYR domain-containing protein</fullName>
    </recommendedName>
</protein>
<keyword evidence="2" id="KW-1185">Reference proteome</keyword>
<comment type="caution">
    <text evidence="1">The sequence shown here is derived from an EMBL/GenBank/DDBJ whole genome shotgun (WGS) entry which is preliminary data.</text>
</comment>
<name>A0A0A2MBK5_9FLAO</name>
<gene>
    <name evidence="1" type="ORF">Q764_10555</name>
</gene>
<evidence type="ECO:0000313" key="1">
    <source>
        <dbReference type="EMBL" id="KGO89031.1"/>
    </source>
</evidence>
<reference evidence="1 2" key="1">
    <citation type="submission" date="2013-09" db="EMBL/GenBank/DDBJ databases">
        <authorList>
            <person name="Zeng Z."/>
            <person name="Chen C."/>
        </authorList>
    </citation>
    <scope>NUCLEOTIDE SEQUENCE [LARGE SCALE GENOMIC DNA]</scope>
    <source>
        <strain evidence="1 2">GH29-5</strain>
    </source>
</reference>
<organism evidence="1 2">
    <name type="scientific">Flavobacterium suncheonense GH29-5 = DSM 17707</name>
    <dbReference type="NCBI Taxonomy" id="1121899"/>
    <lineage>
        <taxon>Bacteria</taxon>
        <taxon>Pseudomonadati</taxon>
        <taxon>Bacteroidota</taxon>
        <taxon>Flavobacteriia</taxon>
        <taxon>Flavobacteriales</taxon>
        <taxon>Flavobacteriaceae</taxon>
        <taxon>Flavobacterium</taxon>
    </lineage>
</organism>
<accession>A0A0A2MBK5</accession>
<dbReference type="AlphaFoldDB" id="A0A0A2MBK5"/>
<proteinExistence type="predicted"/>
<dbReference type="RefSeq" id="WP_035744668.1">
    <property type="nucleotide sequence ID" value="NZ_JRLW01000013.1"/>
</dbReference>
<feature type="non-terminal residue" evidence="1">
    <location>
        <position position="539"/>
    </location>
</feature>
<evidence type="ECO:0008006" key="3">
    <source>
        <dbReference type="Google" id="ProtNLM"/>
    </source>
</evidence>
<dbReference type="eggNOG" id="COG3391">
    <property type="taxonomic scope" value="Bacteria"/>
</dbReference>
<sequence>METQIHKKGFWGCFTILLMLLATIAVFGHDHHPSTKKKISFRKSSASIASDRPDYQPGDTLRLYGSGWQPGETVQLHFDETPAVCTNGHNRYTVADSNGNIFYDQFYFNTYHLGVTFVVTATGQSSGLMAQTTFTDALLFSASIVSTPSIICAGANTSFSMTVTNLTFGGSPPGNNARCGSMRIAVPPEFTSVSDWTTSLPTRFAISYTSGNINVSRTGGASNALGIGESIVINFTATAPVLVSNPYTFTTSAWVGNDFSTTKFPDLATQPQVNVNSGPSITAAEDIFVPNDGGVCSASVSLGSTISFSGNPAPTLSYSLSNFGPTIPNPYVFPVGETTVYVKASNSCGDTISSFKVKVTDNQPPNALSLSDVLEQCSVISIDAPTAVDNCAGSIVGTTSTVFPITAQGETLVTWIFDDGHGNQSQSIQRVYIDDTIEPQAPVLEDVLEQCSVISIDAPTALDNCVGEVTGTTSTVFPITTQGETLVTWIFDDGNGNQSQSIQRVYIDDTIEPQAPVLEDVLEQCSVTSIDAPTAVDNC</sequence>
<dbReference type="Proteomes" id="UP000030121">
    <property type="component" value="Unassembled WGS sequence"/>
</dbReference>